<organism evidence="6 7">
    <name type="scientific">Atta colombica</name>
    <dbReference type="NCBI Taxonomy" id="520822"/>
    <lineage>
        <taxon>Eukaryota</taxon>
        <taxon>Metazoa</taxon>
        <taxon>Ecdysozoa</taxon>
        <taxon>Arthropoda</taxon>
        <taxon>Hexapoda</taxon>
        <taxon>Insecta</taxon>
        <taxon>Pterygota</taxon>
        <taxon>Neoptera</taxon>
        <taxon>Endopterygota</taxon>
        <taxon>Hymenoptera</taxon>
        <taxon>Apocrita</taxon>
        <taxon>Aculeata</taxon>
        <taxon>Formicoidea</taxon>
        <taxon>Formicidae</taxon>
        <taxon>Myrmicinae</taxon>
        <taxon>Atta</taxon>
    </lineage>
</organism>
<evidence type="ECO:0000256" key="1">
    <source>
        <dbReference type="ARBA" id="ARBA00022898"/>
    </source>
</evidence>
<dbReference type="PROSITE" id="PS01211">
    <property type="entry name" value="UPF0001"/>
    <property type="match status" value="1"/>
</dbReference>
<accession>A0A195BQ73</accession>
<evidence type="ECO:0000259" key="5">
    <source>
        <dbReference type="Pfam" id="PF01168"/>
    </source>
</evidence>
<dbReference type="SUPFAM" id="SSF51419">
    <property type="entry name" value="PLP-binding barrel"/>
    <property type="match status" value="1"/>
</dbReference>
<dbReference type="AlphaFoldDB" id="A0A195BQ73"/>
<keyword evidence="4" id="KW-1133">Transmembrane helix</keyword>
<dbReference type="Pfam" id="PF01168">
    <property type="entry name" value="Ala_racemase_N"/>
    <property type="match status" value="1"/>
</dbReference>
<dbReference type="InterPro" id="IPR029066">
    <property type="entry name" value="PLP-binding_barrel"/>
</dbReference>
<name>A0A195BQ73_9HYME</name>
<evidence type="ECO:0000256" key="2">
    <source>
        <dbReference type="HAMAP-Rule" id="MF_03225"/>
    </source>
</evidence>
<dbReference type="STRING" id="520822.A0A195BQ73"/>
<sequence>MAEVAANLKSVCDKISYAVTKRTSEYQYYEPRLVAISKLQSTVSIVSAYEAGQRNFGENYINELVEKAFSPLILEKCKQIRWHFIGHLQRNKINKVLSIPNLYIIETVDSDRLANALNNSWPKFRKRNDSKLNVMIQVNTSQEKEKNGCDIAQVSTLVKHVLENCSNLNFMGLMTIGMYGYDIKDGPNPDFICLIKCREKIHDELGIDVKDIELSMGMSSDYEHALLVVFGLLAVVNVCYAGLIAPAIAPAAIAIAPAKTAWAPAAGWSGAGWGSGWGGAGWGGAKWGGNGWGDAGWSGAKWGNSWGAAPIGFKLG</sequence>
<proteinExistence type="inferred from homology"/>
<dbReference type="Gene3D" id="3.20.20.10">
    <property type="entry name" value="Alanine racemase"/>
    <property type="match status" value="1"/>
</dbReference>
<dbReference type="InterPro" id="IPR011078">
    <property type="entry name" value="PyrdxlP_homeostasis"/>
</dbReference>
<dbReference type="CDD" id="cd06822">
    <property type="entry name" value="PLPDE_III_YBL036c_euk"/>
    <property type="match status" value="1"/>
</dbReference>
<evidence type="ECO:0000313" key="6">
    <source>
        <dbReference type="EMBL" id="KYM87826.1"/>
    </source>
</evidence>
<gene>
    <name evidence="6" type="ORF">ALC53_03261</name>
</gene>
<dbReference type="PANTHER" id="PTHR10146:SF14">
    <property type="entry name" value="PYRIDOXAL PHOSPHATE HOMEOSTASIS PROTEIN"/>
    <property type="match status" value="1"/>
</dbReference>
<dbReference type="FunFam" id="3.20.20.10:FF:000018">
    <property type="entry name" value="Pyridoxal phosphate homeostasis protein"/>
    <property type="match status" value="1"/>
</dbReference>
<keyword evidence="4" id="KW-0812">Transmembrane</keyword>
<evidence type="ECO:0000256" key="3">
    <source>
        <dbReference type="RuleBase" id="RU004514"/>
    </source>
</evidence>
<comment type="similarity">
    <text evidence="2 3">Belongs to the pyridoxal phosphate-binding protein YggS/PROSC family.</text>
</comment>
<keyword evidence="7" id="KW-1185">Reference proteome</keyword>
<feature type="modified residue" description="N6-(pyridoxal phosphate)lysine" evidence="2">
    <location>
        <position position="38"/>
    </location>
</feature>
<comment type="function">
    <text evidence="2">Pyridoxal 5'-phosphate (PLP)-binding protein, which may be involved in intracellular homeostatic regulation of pyridoxal 5'-phosphate (PLP), the active form of vitamin B6.</text>
</comment>
<dbReference type="GO" id="GO:0030170">
    <property type="term" value="F:pyridoxal phosphate binding"/>
    <property type="evidence" value="ECO:0007669"/>
    <property type="project" value="UniProtKB-UniRule"/>
</dbReference>
<dbReference type="InterPro" id="IPR001608">
    <property type="entry name" value="Ala_racemase_N"/>
</dbReference>
<keyword evidence="4" id="KW-0472">Membrane</keyword>
<protein>
    <recommendedName>
        <fullName evidence="2">Pyridoxal phosphate homeostasis protein</fullName>
        <shortName evidence="2">PLP homeostasis protein</shortName>
    </recommendedName>
</protein>
<dbReference type="Proteomes" id="UP000078540">
    <property type="component" value="Unassembled WGS sequence"/>
</dbReference>
<feature type="transmembrane region" description="Helical" evidence="4">
    <location>
        <begin position="225"/>
        <end position="249"/>
    </location>
</feature>
<feature type="domain" description="Alanine racemase N-terminal" evidence="5">
    <location>
        <begin position="44"/>
        <end position="222"/>
    </location>
</feature>
<evidence type="ECO:0000313" key="7">
    <source>
        <dbReference type="Proteomes" id="UP000078540"/>
    </source>
</evidence>
<dbReference type="PANTHER" id="PTHR10146">
    <property type="entry name" value="PROLINE SYNTHETASE CO-TRANSCRIBED BACTERIAL HOMOLOG PROTEIN"/>
    <property type="match status" value="1"/>
</dbReference>
<evidence type="ECO:0000256" key="4">
    <source>
        <dbReference type="SAM" id="Phobius"/>
    </source>
</evidence>
<keyword evidence="1 2" id="KW-0663">Pyridoxal phosphate</keyword>
<dbReference type="EMBL" id="KQ976428">
    <property type="protein sequence ID" value="KYM87826.1"/>
    <property type="molecule type" value="Genomic_DNA"/>
</dbReference>
<dbReference type="HAMAP" id="MF_02087">
    <property type="entry name" value="PLP_homeostasis"/>
    <property type="match status" value="1"/>
</dbReference>
<dbReference type="NCBIfam" id="TIGR00044">
    <property type="entry name" value="YggS family pyridoxal phosphate-dependent enzyme"/>
    <property type="match status" value="1"/>
</dbReference>
<reference evidence="6 7" key="1">
    <citation type="submission" date="2015-09" db="EMBL/GenBank/DDBJ databases">
        <title>Atta colombica WGS genome.</title>
        <authorList>
            <person name="Nygaard S."/>
            <person name="Hu H."/>
            <person name="Boomsma J."/>
            <person name="Zhang G."/>
        </authorList>
    </citation>
    <scope>NUCLEOTIDE SEQUENCE [LARGE SCALE GENOMIC DNA]</scope>
    <source>
        <strain evidence="6">Treedump-2</strain>
        <tissue evidence="6">Whole body</tissue>
    </source>
</reference>